<name>A0A9W9JWB6_9EURO</name>
<feature type="region of interest" description="Disordered" evidence="1">
    <location>
        <begin position="80"/>
        <end position="99"/>
    </location>
</feature>
<dbReference type="AlphaFoldDB" id="A0A9W9JWB6"/>
<dbReference type="OrthoDB" id="2799468at2759"/>
<dbReference type="RefSeq" id="XP_056507247.1">
    <property type="nucleotide sequence ID" value="XM_056658954.1"/>
</dbReference>
<accession>A0A9W9JWB6</accession>
<keyword evidence="3" id="KW-1185">Reference proteome</keyword>
<comment type="caution">
    <text evidence="2">The sequence shown here is derived from an EMBL/GenBank/DDBJ whole genome shotgun (WGS) entry which is preliminary data.</text>
</comment>
<proteinExistence type="predicted"/>
<reference evidence="2" key="2">
    <citation type="journal article" date="2023" name="IMA Fungus">
        <title>Comparative genomic study of the Penicillium genus elucidates a diverse pangenome and 15 lateral gene transfer events.</title>
        <authorList>
            <person name="Petersen C."/>
            <person name="Sorensen T."/>
            <person name="Nielsen M.R."/>
            <person name="Sondergaard T.E."/>
            <person name="Sorensen J.L."/>
            <person name="Fitzpatrick D.A."/>
            <person name="Frisvad J.C."/>
            <person name="Nielsen K.L."/>
        </authorList>
    </citation>
    <scope>NUCLEOTIDE SEQUENCE</scope>
    <source>
        <strain evidence="2">IBT 34128</strain>
    </source>
</reference>
<dbReference type="GeneID" id="81398123"/>
<dbReference type="Proteomes" id="UP001141434">
    <property type="component" value="Unassembled WGS sequence"/>
</dbReference>
<feature type="compositionally biased region" description="Polar residues" evidence="1">
    <location>
        <begin position="83"/>
        <end position="99"/>
    </location>
</feature>
<evidence type="ECO:0008006" key="4">
    <source>
        <dbReference type="Google" id="ProtNLM"/>
    </source>
</evidence>
<reference evidence="2" key="1">
    <citation type="submission" date="2022-11" db="EMBL/GenBank/DDBJ databases">
        <authorList>
            <person name="Petersen C."/>
        </authorList>
    </citation>
    <scope>NUCLEOTIDE SEQUENCE</scope>
    <source>
        <strain evidence="2">IBT 34128</strain>
    </source>
</reference>
<evidence type="ECO:0000256" key="1">
    <source>
        <dbReference type="SAM" id="MobiDB-lite"/>
    </source>
</evidence>
<dbReference type="EMBL" id="JAPMSZ010000011">
    <property type="protein sequence ID" value="KAJ5083850.1"/>
    <property type="molecule type" value="Genomic_DNA"/>
</dbReference>
<evidence type="ECO:0000313" key="3">
    <source>
        <dbReference type="Proteomes" id="UP001141434"/>
    </source>
</evidence>
<protein>
    <recommendedName>
        <fullName evidence="4">SMP domain-containing protein</fullName>
    </recommendedName>
</protein>
<organism evidence="2 3">
    <name type="scientific">Penicillium alfredii</name>
    <dbReference type="NCBI Taxonomy" id="1506179"/>
    <lineage>
        <taxon>Eukaryota</taxon>
        <taxon>Fungi</taxon>
        <taxon>Dikarya</taxon>
        <taxon>Ascomycota</taxon>
        <taxon>Pezizomycotina</taxon>
        <taxon>Eurotiomycetes</taxon>
        <taxon>Eurotiomycetidae</taxon>
        <taxon>Eurotiales</taxon>
        <taxon>Aspergillaceae</taxon>
        <taxon>Penicillium</taxon>
    </lineage>
</organism>
<sequence length="99" mass="10740">MHQRARKGQRLTDEEIGFITNKTAELAGASSDQKDTLNPSQARWAVKAEQVLSKPADGITQKDAREMASKESQAFEMLPATGSVASHVQSVAERNQGNT</sequence>
<gene>
    <name evidence="2" type="ORF">NUU61_008429</name>
</gene>
<evidence type="ECO:0000313" key="2">
    <source>
        <dbReference type="EMBL" id="KAJ5083850.1"/>
    </source>
</evidence>